<name>L0MX89_9CAUD</name>
<keyword evidence="2" id="KW-1185">Reference proteome</keyword>
<dbReference type="KEGG" id="vg:14515993"/>
<organism evidence="1 2">
    <name type="scientific">Edwardsiella phage MSW-3</name>
    <dbReference type="NCBI Taxonomy" id="1264700"/>
    <lineage>
        <taxon>Viruses</taxon>
        <taxon>Duplodnaviria</taxon>
        <taxon>Heunggongvirae</taxon>
        <taxon>Uroviricota</taxon>
        <taxon>Caudoviricetes</taxon>
        <taxon>Yokohamavirus</taxon>
        <taxon>Yokohamavirus MSW3</taxon>
    </lineage>
</organism>
<evidence type="ECO:0000313" key="2">
    <source>
        <dbReference type="Proteomes" id="UP000010365"/>
    </source>
</evidence>
<proteinExistence type="predicted"/>
<dbReference type="EMBL" id="AB767244">
    <property type="protein sequence ID" value="BAM68884.1"/>
    <property type="molecule type" value="Genomic_DNA"/>
</dbReference>
<reference evidence="1 2" key="1">
    <citation type="journal article" date="2013" name="Genome Announc.">
        <title>Complete Genome Sequence of a Novel Myovirus Which Infects Atypical Strains of Edwardsiella tarda.</title>
        <authorList>
            <person name="Yasuike M."/>
            <person name="Sugaya E."/>
            <person name="Nakamura Y."/>
            <person name="Shigenobu Y."/>
            <person name="Kawato Y."/>
            <person name="Kai W."/>
            <person name="Nagai S."/>
            <person name="Fujiwara A."/>
            <person name="Sano M."/>
            <person name="Kobayashi T."/>
            <person name="Nakai T."/>
        </authorList>
    </citation>
    <scope>NUCLEOTIDE SEQUENCE [LARGE SCALE GENOMIC DNA]</scope>
</reference>
<dbReference type="OrthoDB" id="36641at10239"/>
<dbReference type="RefSeq" id="YP_007348976.1">
    <property type="nucleotide sequence ID" value="NC_020082.1"/>
</dbReference>
<evidence type="ECO:0000313" key="1">
    <source>
        <dbReference type="EMBL" id="BAM68884.1"/>
    </source>
</evidence>
<sequence>MKTYTLNNIMQWYGVNQIKALRIMGRIRDTAYADGKKITRVIRDGVCVEMRVK</sequence>
<dbReference type="Proteomes" id="UP000010365">
    <property type="component" value="Segment"/>
</dbReference>
<dbReference type="GeneID" id="14515993"/>
<accession>L0MX89</accession>
<protein>
    <submittedName>
        <fullName evidence="1">Uncharacterized protein</fullName>
    </submittedName>
</protein>